<gene>
    <name evidence="2" type="ORF">F5X68DRAFT_59829</name>
</gene>
<dbReference type="AlphaFoldDB" id="A0A9P9AEC5"/>
<evidence type="ECO:0000313" key="2">
    <source>
        <dbReference type="EMBL" id="KAH6692640.1"/>
    </source>
</evidence>
<reference evidence="2" key="1">
    <citation type="journal article" date="2021" name="Nat. Commun.">
        <title>Genetic determinants of endophytism in the Arabidopsis root mycobiome.</title>
        <authorList>
            <person name="Mesny F."/>
            <person name="Miyauchi S."/>
            <person name="Thiergart T."/>
            <person name="Pickel B."/>
            <person name="Atanasova L."/>
            <person name="Karlsson M."/>
            <person name="Huettel B."/>
            <person name="Barry K.W."/>
            <person name="Haridas S."/>
            <person name="Chen C."/>
            <person name="Bauer D."/>
            <person name="Andreopoulos W."/>
            <person name="Pangilinan J."/>
            <person name="LaButti K."/>
            <person name="Riley R."/>
            <person name="Lipzen A."/>
            <person name="Clum A."/>
            <person name="Drula E."/>
            <person name="Henrissat B."/>
            <person name="Kohler A."/>
            <person name="Grigoriev I.V."/>
            <person name="Martin F.M."/>
            <person name="Hacquard S."/>
        </authorList>
    </citation>
    <scope>NUCLEOTIDE SEQUENCE</scope>
    <source>
        <strain evidence="2">MPI-SDFR-AT-0117</strain>
    </source>
</reference>
<sequence length="218" mass="24906">MAPLASLITPRLDDFRRQRSPCSRDASLPPWRIPRSAYHYVHSAIRKHQSSRRVHLASLAATSRCRRRADRLQRPVRLGFTRPSMPRSTRRHRRWTPRPAICVIISAPRFKQILTSHNTAHHKSPAQKDEMPSTRRSPSSLTRLTLIRGLAPRVTPSSRVRRRRCNSAPRCDVNQARQRVALPGALFRCGRSSSGPWRVPRTRNQISTVISALNTATI</sequence>
<evidence type="ECO:0000313" key="3">
    <source>
        <dbReference type="Proteomes" id="UP000770015"/>
    </source>
</evidence>
<name>A0A9P9AEC5_9PEZI</name>
<organism evidence="2 3">
    <name type="scientific">Plectosphaerella plurivora</name>
    <dbReference type="NCBI Taxonomy" id="936078"/>
    <lineage>
        <taxon>Eukaryota</taxon>
        <taxon>Fungi</taxon>
        <taxon>Dikarya</taxon>
        <taxon>Ascomycota</taxon>
        <taxon>Pezizomycotina</taxon>
        <taxon>Sordariomycetes</taxon>
        <taxon>Hypocreomycetidae</taxon>
        <taxon>Glomerellales</taxon>
        <taxon>Plectosphaerellaceae</taxon>
        <taxon>Plectosphaerella</taxon>
    </lineage>
</organism>
<dbReference type="EMBL" id="JAGSXJ010000004">
    <property type="protein sequence ID" value="KAH6692640.1"/>
    <property type="molecule type" value="Genomic_DNA"/>
</dbReference>
<comment type="caution">
    <text evidence="2">The sequence shown here is derived from an EMBL/GenBank/DDBJ whole genome shotgun (WGS) entry which is preliminary data.</text>
</comment>
<feature type="region of interest" description="Disordered" evidence="1">
    <location>
        <begin position="116"/>
        <end position="140"/>
    </location>
</feature>
<proteinExistence type="predicted"/>
<dbReference type="Proteomes" id="UP000770015">
    <property type="component" value="Unassembled WGS sequence"/>
</dbReference>
<protein>
    <submittedName>
        <fullName evidence="2">Uncharacterized protein</fullName>
    </submittedName>
</protein>
<accession>A0A9P9AEC5</accession>
<evidence type="ECO:0000256" key="1">
    <source>
        <dbReference type="SAM" id="MobiDB-lite"/>
    </source>
</evidence>
<keyword evidence="3" id="KW-1185">Reference proteome</keyword>